<dbReference type="AlphaFoldDB" id="L0G3N2"/>
<proteinExistence type="predicted"/>
<sequence>MLAQVYGIEILNKKMEQNKLKALSNEELLKEAKKLKSSKTIDATLIGFLVGILIYSIFVGNFSYFLGLILLYAIFKLISKNKYKKEEIENILKERNIK</sequence>
<evidence type="ECO:0000313" key="3">
    <source>
        <dbReference type="Proteomes" id="UP000010796"/>
    </source>
</evidence>
<keyword evidence="1" id="KW-1133">Transmembrane helix</keyword>
<dbReference type="RefSeq" id="WP_015267465.1">
    <property type="nucleotide sequence ID" value="NC_019904.1"/>
</dbReference>
<keyword evidence="3" id="KW-1185">Reference proteome</keyword>
<keyword evidence="1" id="KW-0472">Membrane</keyword>
<dbReference type="Proteomes" id="UP000010796">
    <property type="component" value="Chromosome"/>
</dbReference>
<dbReference type="STRING" id="926556.Echvi_3711"/>
<name>L0G3N2_ECHVK</name>
<feature type="transmembrane region" description="Helical" evidence="1">
    <location>
        <begin position="45"/>
        <end position="75"/>
    </location>
</feature>
<protein>
    <submittedName>
        <fullName evidence="2">Uncharacterized protein</fullName>
    </submittedName>
</protein>
<dbReference type="KEGG" id="evi:Echvi_3711"/>
<gene>
    <name evidence="2" type="ordered locus">Echvi_3711</name>
</gene>
<organism evidence="2 3">
    <name type="scientific">Echinicola vietnamensis (strain DSM 17526 / LMG 23754 / KMM 6221)</name>
    <dbReference type="NCBI Taxonomy" id="926556"/>
    <lineage>
        <taxon>Bacteria</taxon>
        <taxon>Pseudomonadati</taxon>
        <taxon>Bacteroidota</taxon>
        <taxon>Cytophagia</taxon>
        <taxon>Cytophagales</taxon>
        <taxon>Cyclobacteriaceae</taxon>
        <taxon>Echinicola</taxon>
    </lineage>
</organism>
<accession>L0G3N2</accession>
<reference evidence="3" key="1">
    <citation type="submission" date="2012-02" db="EMBL/GenBank/DDBJ databases">
        <title>The complete genome of Echinicola vietnamensis DSM 17526.</title>
        <authorList>
            <person name="Lucas S."/>
            <person name="Copeland A."/>
            <person name="Lapidus A."/>
            <person name="Glavina del Rio T."/>
            <person name="Dalin E."/>
            <person name="Tice H."/>
            <person name="Bruce D."/>
            <person name="Goodwin L."/>
            <person name="Pitluck S."/>
            <person name="Peters L."/>
            <person name="Ovchinnikova G."/>
            <person name="Teshima H."/>
            <person name="Kyrpides N."/>
            <person name="Mavromatis K."/>
            <person name="Ivanova N."/>
            <person name="Brettin T."/>
            <person name="Detter J.C."/>
            <person name="Han C."/>
            <person name="Larimer F."/>
            <person name="Land M."/>
            <person name="Hauser L."/>
            <person name="Markowitz V."/>
            <person name="Cheng J.-F."/>
            <person name="Hugenholtz P."/>
            <person name="Woyke T."/>
            <person name="Wu D."/>
            <person name="Brambilla E."/>
            <person name="Klenk H.-P."/>
            <person name="Eisen J.A."/>
        </authorList>
    </citation>
    <scope>NUCLEOTIDE SEQUENCE [LARGE SCALE GENOMIC DNA]</scope>
    <source>
        <strain evidence="3">DSM 17526 / LMG 23754 / KMM 6221</strain>
    </source>
</reference>
<dbReference type="EMBL" id="CP003346">
    <property type="protein sequence ID" value="AGA79923.1"/>
    <property type="molecule type" value="Genomic_DNA"/>
</dbReference>
<evidence type="ECO:0000313" key="2">
    <source>
        <dbReference type="EMBL" id="AGA79923.1"/>
    </source>
</evidence>
<dbReference type="HOGENOM" id="CLU_2329278_0_0_10"/>
<evidence type="ECO:0000256" key="1">
    <source>
        <dbReference type="SAM" id="Phobius"/>
    </source>
</evidence>
<keyword evidence="1" id="KW-0812">Transmembrane</keyword>